<dbReference type="EMBL" id="PVWJ01000093">
    <property type="protein sequence ID" value="PSB01679.1"/>
    <property type="molecule type" value="Genomic_DNA"/>
</dbReference>
<keyword evidence="3" id="KW-1185">Reference proteome</keyword>
<accession>A0A2T1C082</accession>
<dbReference type="Proteomes" id="UP000238762">
    <property type="component" value="Unassembled WGS sequence"/>
</dbReference>
<organism evidence="2 3">
    <name type="scientific">Merismopedia glauca CCAP 1448/3</name>
    <dbReference type="NCBI Taxonomy" id="1296344"/>
    <lineage>
        <taxon>Bacteria</taxon>
        <taxon>Bacillati</taxon>
        <taxon>Cyanobacteriota</taxon>
        <taxon>Cyanophyceae</taxon>
        <taxon>Synechococcales</taxon>
        <taxon>Merismopediaceae</taxon>
        <taxon>Merismopedia</taxon>
    </lineage>
</organism>
<name>A0A2T1C082_9CYAN</name>
<sequence length="112" mass="12193">MKRLLIAAVSTLTLTAAVPAFAQEMTAYNVNMHHEQTQITPFNLVYNGYQGYLVEQGIPSNGAFDSAVNAGEIKAIDLVKGAIARGRLPQETLNDTSYLHAVQSQLNSFKSH</sequence>
<proteinExistence type="predicted"/>
<dbReference type="OrthoDB" id="514474at2"/>
<feature type="signal peptide" evidence="1">
    <location>
        <begin position="1"/>
        <end position="22"/>
    </location>
</feature>
<evidence type="ECO:0000313" key="2">
    <source>
        <dbReference type="EMBL" id="PSB01679.1"/>
    </source>
</evidence>
<evidence type="ECO:0000313" key="3">
    <source>
        <dbReference type="Proteomes" id="UP000238762"/>
    </source>
</evidence>
<feature type="chain" id="PRO_5015656212" evidence="1">
    <location>
        <begin position="23"/>
        <end position="112"/>
    </location>
</feature>
<reference evidence="2 3" key="2">
    <citation type="submission" date="2018-03" db="EMBL/GenBank/DDBJ databases">
        <title>The ancient ancestry and fast evolution of plastids.</title>
        <authorList>
            <person name="Moore K.R."/>
            <person name="Magnabosco C."/>
            <person name="Momper L."/>
            <person name="Gold D.A."/>
            <person name="Bosak T."/>
            <person name="Fournier G.P."/>
        </authorList>
    </citation>
    <scope>NUCLEOTIDE SEQUENCE [LARGE SCALE GENOMIC DNA]</scope>
    <source>
        <strain evidence="2 3">CCAP 1448/3</strain>
    </source>
</reference>
<dbReference type="AlphaFoldDB" id="A0A2T1C082"/>
<comment type="caution">
    <text evidence="2">The sequence shown here is derived from an EMBL/GenBank/DDBJ whole genome shotgun (WGS) entry which is preliminary data.</text>
</comment>
<protein>
    <submittedName>
        <fullName evidence="2">Uncharacterized protein</fullName>
    </submittedName>
</protein>
<gene>
    <name evidence="2" type="ORF">C7B64_16970</name>
</gene>
<keyword evidence="1" id="KW-0732">Signal</keyword>
<dbReference type="RefSeq" id="WP_106289842.1">
    <property type="nucleotide sequence ID" value="NZ_CAWNTC010000121.1"/>
</dbReference>
<reference evidence="2 3" key="1">
    <citation type="submission" date="2018-02" db="EMBL/GenBank/DDBJ databases">
        <authorList>
            <person name="Cohen D.B."/>
            <person name="Kent A.D."/>
        </authorList>
    </citation>
    <scope>NUCLEOTIDE SEQUENCE [LARGE SCALE GENOMIC DNA]</scope>
    <source>
        <strain evidence="2 3">CCAP 1448/3</strain>
    </source>
</reference>
<evidence type="ECO:0000256" key="1">
    <source>
        <dbReference type="SAM" id="SignalP"/>
    </source>
</evidence>